<dbReference type="AlphaFoldDB" id="A0A7S1ZX27"/>
<dbReference type="GO" id="GO:0005737">
    <property type="term" value="C:cytoplasm"/>
    <property type="evidence" value="ECO:0007669"/>
    <property type="project" value="TreeGrafter"/>
</dbReference>
<dbReference type="GO" id="GO:0019933">
    <property type="term" value="P:cAMP-mediated signaling"/>
    <property type="evidence" value="ECO:0007669"/>
    <property type="project" value="TreeGrafter"/>
</dbReference>
<name>A0A7S1ZX27_TRICV</name>
<proteinExistence type="inferred from homology"/>
<dbReference type="InterPro" id="IPR036222">
    <property type="entry name" value="CAP_N_sf"/>
</dbReference>
<dbReference type="InterPro" id="IPR017901">
    <property type="entry name" value="C-CAP_CF_C-like"/>
</dbReference>
<dbReference type="GO" id="GO:0008179">
    <property type="term" value="F:adenylate cyclase binding"/>
    <property type="evidence" value="ECO:0007669"/>
    <property type="project" value="TreeGrafter"/>
</dbReference>
<dbReference type="Gene3D" id="1.25.40.330">
    <property type="entry name" value="Adenylate cyclase-associated CAP, N-terminal domain"/>
    <property type="match status" value="1"/>
</dbReference>
<dbReference type="InterPro" id="IPR001837">
    <property type="entry name" value="Adenylate_cyclase-assoc_CAP"/>
</dbReference>
<dbReference type="Pfam" id="PF08603">
    <property type="entry name" value="CAP_C"/>
    <property type="match status" value="1"/>
</dbReference>
<sequence length="518" mass="56075">MTKPDRTGPDRPRYPTFPPIIMSMELEPLRVLLDSILGRLCVVEGKVGVPSPARVPYTGQTFASAASPASADGEDEDEAHPALTAYDEHVNRVVTPLAETCDVVGLGPIGPSLKDAWAGIRTVVLMGTKCKKPSGEPSAAIAPHLKPVQEAITKIRTVRLDRKFDWHIKAVMEMLAVCSWVVMSPPSGPTPTSFVKEAKGSSEFWSNKIRKEFKAKDDDNSKANIKFCDQLRDLIADLAKYCKEYHLSGLGWNPRGIDVKDYDPEEAASPVAAPKPAAPAAPKPAGGGIGGVMAELAKKRTVDGASAATGLKKVTREQQTWRKEYKKDGSGPPVPSPAPAKVATPAKMAVKKKAPPVLEYQNRGHKWAVENQTKESAGGQPLEVQVTDPKQQVYLYRCEGVTVKVTGKVKNVVLDECSRVGVVFETAISAVEIVNCKSVQVQSTGTVPTFSIDKTDGCLLYLTKESAEKCSFVTSKSSEMNVSWEDENGEVKEAPIPEQFQHRLVNGSVTSEVSDLYH</sequence>
<dbReference type="Pfam" id="PF21938">
    <property type="entry name" value="CAP_N"/>
    <property type="match status" value="1"/>
</dbReference>
<dbReference type="GO" id="GO:0007015">
    <property type="term" value="P:actin filament organization"/>
    <property type="evidence" value="ECO:0007669"/>
    <property type="project" value="TreeGrafter"/>
</dbReference>
<dbReference type="Gene3D" id="2.160.20.70">
    <property type="match status" value="1"/>
</dbReference>
<feature type="domain" description="C-CAP/cofactor C-like" evidence="3">
    <location>
        <begin position="355"/>
        <end position="496"/>
    </location>
</feature>
<dbReference type="PANTHER" id="PTHR10652:SF0">
    <property type="entry name" value="ADENYLYL CYCLASE-ASSOCIATED PROTEIN"/>
    <property type="match status" value="1"/>
</dbReference>
<dbReference type="InterPro" id="IPR053950">
    <property type="entry name" value="CAP_N"/>
</dbReference>
<dbReference type="GO" id="GO:0003779">
    <property type="term" value="F:actin binding"/>
    <property type="evidence" value="ECO:0007669"/>
    <property type="project" value="InterPro"/>
</dbReference>
<evidence type="ECO:0000256" key="2">
    <source>
        <dbReference type="SAM" id="MobiDB-lite"/>
    </source>
</evidence>
<dbReference type="PANTHER" id="PTHR10652">
    <property type="entry name" value="ADENYLYL CYCLASE-ASSOCIATED PROTEIN"/>
    <property type="match status" value="1"/>
</dbReference>
<comment type="similarity">
    <text evidence="1">Belongs to the CAP family.</text>
</comment>
<dbReference type="InterPro" id="IPR036223">
    <property type="entry name" value="CAP_C_sf"/>
</dbReference>
<organism evidence="4">
    <name type="scientific">Trieres chinensis</name>
    <name type="common">Marine centric diatom</name>
    <name type="synonym">Odontella sinensis</name>
    <dbReference type="NCBI Taxonomy" id="1514140"/>
    <lineage>
        <taxon>Eukaryota</taxon>
        <taxon>Sar</taxon>
        <taxon>Stramenopiles</taxon>
        <taxon>Ochrophyta</taxon>
        <taxon>Bacillariophyta</taxon>
        <taxon>Mediophyceae</taxon>
        <taxon>Biddulphiophycidae</taxon>
        <taxon>Eupodiscales</taxon>
        <taxon>Parodontellaceae</taxon>
        <taxon>Trieres</taxon>
    </lineage>
</organism>
<evidence type="ECO:0000313" key="4">
    <source>
        <dbReference type="EMBL" id="CAD9350724.1"/>
    </source>
</evidence>
<evidence type="ECO:0000259" key="3">
    <source>
        <dbReference type="PROSITE" id="PS51329"/>
    </source>
</evidence>
<dbReference type="EMBL" id="HBGO01027164">
    <property type="protein sequence ID" value="CAD9350724.1"/>
    <property type="molecule type" value="Transcribed_RNA"/>
</dbReference>
<dbReference type="InterPro" id="IPR013912">
    <property type="entry name" value="Adenylate_cyclase-assoc_CAP_C"/>
</dbReference>
<evidence type="ECO:0000256" key="1">
    <source>
        <dbReference type="ARBA" id="ARBA00007659"/>
    </source>
</evidence>
<accession>A0A7S1ZX27</accession>
<dbReference type="SUPFAM" id="SSF101278">
    <property type="entry name" value="N-terminal domain of adenylylcyclase associated protein, CAP"/>
    <property type="match status" value="1"/>
</dbReference>
<dbReference type="PROSITE" id="PS51329">
    <property type="entry name" value="C_CAP_COFACTOR_C"/>
    <property type="match status" value="1"/>
</dbReference>
<dbReference type="SUPFAM" id="SSF69340">
    <property type="entry name" value="C-terminal domain of adenylylcyclase associated protein"/>
    <property type="match status" value="1"/>
</dbReference>
<dbReference type="SMART" id="SM00673">
    <property type="entry name" value="CARP"/>
    <property type="match status" value="2"/>
</dbReference>
<feature type="region of interest" description="Disordered" evidence="2">
    <location>
        <begin position="323"/>
        <end position="347"/>
    </location>
</feature>
<gene>
    <name evidence="4" type="ORF">OSIN01602_LOCUS15624</name>
</gene>
<protein>
    <recommendedName>
        <fullName evidence="3">C-CAP/cofactor C-like domain-containing protein</fullName>
    </recommendedName>
</protein>
<reference evidence="4" key="1">
    <citation type="submission" date="2021-01" db="EMBL/GenBank/DDBJ databases">
        <authorList>
            <person name="Corre E."/>
            <person name="Pelletier E."/>
            <person name="Niang G."/>
            <person name="Scheremetjew M."/>
            <person name="Finn R."/>
            <person name="Kale V."/>
            <person name="Holt S."/>
            <person name="Cochrane G."/>
            <person name="Meng A."/>
            <person name="Brown T."/>
            <person name="Cohen L."/>
        </authorList>
    </citation>
    <scope>NUCLEOTIDE SEQUENCE</scope>
    <source>
        <strain evidence="4">Grunow 1884</strain>
    </source>
</reference>
<dbReference type="InterPro" id="IPR016098">
    <property type="entry name" value="CAP/MinC_C"/>
</dbReference>
<dbReference type="InterPro" id="IPR006599">
    <property type="entry name" value="CARP_motif"/>
</dbReference>